<evidence type="ECO:0000313" key="2">
    <source>
        <dbReference type="Proteomes" id="UP000887540"/>
    </source>
</evidence>
<feature type="region of interest" description="Disordered" evidence="1">
    <location>
        <begin position="1"/>
        <end position="23"/>
    </location>
</feature>
<name>A0A914C3L4_9BILA</name>
<feature type="compositionally biased region" description="Basic and acidic residues" evidence="1">
    <location>
        <begin position="85"/>
        <end position="95"/>
    </location>
</feature>
<feature type="region of interest" description="Disordered" evidence="1">
    <location>
        <begin position="83"/>
        <end position="108"/>
    </location>
</feature>
<dbReference type="WBParaSite" id="ACRNAN_Path_215.g796.t2">
    <property type="protein sequence ID" value="ACRNAN_Path_215.g796.t2"/>
    <property type="gene ID" value="ACRNAN_Path_215.g796"/>
</dbReference>
<protein>
    <submittedName>
        <fullName evidence="3">Uncharacterized protein</fullName>
    </submittedName>
</protein>
<reference evidence="3" key="1">
    <citation type="submission" date="2022-11" db="UniProtKB">
        <authorList>
            <consortium name="WormBaseParasite"/>
        </authorList>
    </citation>
    <scope>IDENTIFICATION</scope>
</reference>
<organism evidence="2 3">
    <name type="scientific">Acrobeloides nanus</name>
    <dbReference type="NCBI Taxonomy" id="290746"/>
    <lineage>
        <taxon>Eukaryota</taxon>
        <taxon>Metazoa</taxon>
        <taxon>Ecdysozoa</taxon>
        <taxon>Nematoda</taxon>
        <taxon>Chromadorea</taxon>
        <taxon>Rhabditida</taxon>
        <taxon>Tylenchina</taxon>
        <taxon>Cephalobomorpha</taxon>
        <taxon>Cephaloboidea</taxon>
        <taxon>Cephalobidae</taxon>
        <taxon>Acrobeloides</taxon>
    </lineage>
</organism>
<dbReference type="AlphaFoldDB" id="A0A914C3L4"/>
<evidence type="ECO:0000313" key="3">
    <source>
        <dbReference type="WBParaSite" id="ACRNAN_Path_215.g796.t2"/>
    </source>
</evidence>
<feature type="compositionally biased region" description="Polar residues" evidence="1">
    <location>
        <begin position="99"/>
        <end position="108"/>
    </location>
</feature>
<dbReference type="Proteomes" id="UP000887540">
    <property type="component" value="Unplaced"/>
</dbReference>
<sequence>MTRSRSQSDYMMDKTHFQTPPDRIQIPETRIQMSATCHDFGLLTADANMNTLDTLMSNPAHYRRRPSSMRRKSFIGNHVGYQQHRNSDGSNEVKIDVPTITTSLGSDP</sequence>
<proteinExistence type="predicted"/>
<accession>A0A914C3L4</accession>
<keyword evidence="2" id="KW-1185">Reference proteome</keyword>
<evidence type="ECO:0000256" key="1">
    <source>
        <dbReference type="SAM" id="MobiDB-lite"/>
    </source>
</evidence>